<sequence>MICLLKGCFKFQVFFNSEKDFGKFNYFCLILCFKIINLKGKNLKVSVILSTYNSESWLEKVLWGYEQQTNRDFEVVIADDGSKKPTIDLIDKLKTKLSYSIQHIWHKDDGFQKSKILNKSILAAKADYLVMSDGDCIPRKDFIETHLNFRKKGYFLSGGYFMLPLEISESITKEDIISQNCFQVNWLKNRGLKTSFKNKKLQTNLFIQGFLNNLTPTNASWNGHNASGWKEDILAVNGFDERMQYGGQDRELGERLFNYGIKSKQIRYSAICLHLDHPRGYKTQESIDKNLAIRKETRSKNIIKTPFGIEKL</sequence>
<dbReference type="InterPro" id="IPR050834">
    <property type="entry name" value="Glycosyltransf_2"/>
</dbReference>
<evidence type="ECO:0000313" key="3">
    <source>
        <dbReference type="Proteomes" id="UP000719267"/>
    </source>
</evidence>
<dbReference type="InterPro" id="IPR001173">
    <property type="entry name" value="Glyco_trans_2-like"/>
</dbReference>
<evidence type="ECO:0000259" key="1">
    <source>
        <dbReference type="Pfam" id="PF00535"/>
    </source>
</evidence>
<name>A0ABS6W0M7_9FLAO</name>
<accession>A0ABS6W0M7</accession>
<dbReference type="PANTHER" id="PTHR43685">
    <property type="entry name" value="GLYCOSYLTRANSFERASE"/>
    <property type="match status" value="1"/>
</dbReference>
<dbReference type="Proteomes" id="UP000719267">
    <property type="component" value="Unassembled WGS sequence"/>
</dbReference>
<proteinExistence type="predicted"/>
<dbReference type="CDD" id="cd06420">
    <property type="entry name" value="GT2_Chondriotin_Pol_N"/>
    <property type="match status" value="1"/>
</dbReference>
<feature type="domain" description="Glycosyltransferase 2-like" evidence="1">
    <location>
        <begin position="46"/>
        <end position="152"/>
    </location>
</feature>
<protein>
    <submittedName>
        <fullName evidence="2">Glycosyltransferase family 2 protein</fullName>
    </submittedName>
</protein>
<dbReference type="EMBL" id="JAHWDF010000005">
    <property type="protein sequence ID" value="MBW2961389.1"/>
    <property type="molecule type" value="Genomic_DNA"/>
</dbReference>
<comment type="caution">
    <text evidence="2">The sequence shown here is derived from an EMBL/GenBank/DDBJ whole genome shotgun (WGS) entry which is preliminary data.</text>
</comment>
<dbReference type="PANTHER" id="PTHR43685:SF3">
    <property type="entry name" value="SLR2126 PROTEIN"/>
    <property type="match status" value="1"/>
</dbReference>
<evidence type="ECO:0000313" key="2">
    <source>
        <dbReference type="EMBL" id="MBW2961389.1"/>
    </source>
</evidence>
<reference evidence="2 3" key="1">
    <citation type="submission" date="2021-07" db="EMBL/GenBank/DDBJ databases">
        <title>Mesonia aestuariivivens sp. nov., isolated from a tidal flat.</title>
        <authorList>
            <person name="Kim Y.-O."/>
            <person name="Yoon J.-H."/>
        </authorList>
    </citation>
    <scope>NUCLEOTIDE SEQUENCE [LARGE SCALE GENOMIC DNA]</scope>
    <source>
        <strain evidence="2 3">JHPTF-M18</strain>
    </source>
</reference>
<keyword evidence="3" id="KW-1185">Reference proteome</keyword>
<organism evidence="2 3">
    <name type="scientific">Mesonia aestuariivivens</name>
    <dbReference type="NCBI Taxonomy" id="2796128"/>
    <lineage>
        <taxon>Bacteria</taxon>
        <taxon>Pseudomonadati</taxon>
        <taxon>Bacteroidota</taxon>
        <taxon>Flavobacteriia</taxon>
        <taxon>Flavobacteriales</taxon>
        <taxon>Flavobacteriaceae</taxon>
        <taxon>Mesonia</taxon>
    </lineage>
</organism>
<gene>
    <name evidence="2" type="ORF">KW502_06220</name>
</gene>
<dbReference type="Pfam" id="PF00535">
    <property type="entry name" value="Glycos_transf_2"/>
    <property type="match status" value="1"/>
</dbReference>